<evidence type="ECO:0000256" key="7">
    <source>
        <dbReference type="SAM" id="MobiDB-lite"/>
    </source>
</evidence>
<comment type="function">
    <text evidence="5">Involved in the small subunit (SSU) processome assembly and function, and in the 18S rRNA synthesis. Required for the early cleavages at sites A0, A1 and A2.</text>
</comment>
<comment type="similarity">
    <text evidence="2">Belongs to the ESF2/ABP1 family.</text>
</comment>
<protein>
    <recommendedName>
        <fullName evidence="6">18S rRNA factor 2</fullName>
    </recommendedName>
</protein>
<evidence type="ECO:0000256" key="5">
    <source>
        <dbReference type="ARBA" id="ARBA00025024"/>
    </source>
</evidence>
<dbReference type="InterPro" id="IPR035979">
    <property type="entry name" value="RBD_domain_sf"/>
</dbReference>
<dbReference type="GO" id="GO:0000447">
    <property type="term" value="P:endonucleolytic cleavage in ITS1 to separate SSU-rRNA from 5.8S rRNA and LSU-rRNA from tricistronic rRNA transcript (SSU-rRNA, 5.8S rRNA, LSU-rRNA)"/>
    <property type="evidence" value="ECO:0007669"/>
    <property type="project" value="TreeGrafter"/>
</dbReference>
<feature type="compositionally biased region" description="Basic and acidic residues" evidence="7">
    <location>
        <begin position="60"/>
        <end position="83"/>
    </location>
</feature>
<dbReference type="GO" id="GO:0005730">
    <property type="term" value="C:nucleolus"/>
    <property type="evidence" value="ECO:0007669"/>
    <property type="project" value="UniProtKB-SubCell"/>
</dbReference>
<sequence>MTTRKRNEWLEADESDDSDQGYDSVEESRGKVLAGRASKRRKFDADSEPELPDEDDELSHEDGQTAGDEHGEGDKDEPERIAEEMGESNPAAAAISKKSSKKLKPLTQKQLLASQKASSKTGVIYISRVPPFMKPQAVKHLLSPYGEIGRIFLTPEDPAAHTRRVKAGGNKKRSFTDGWVEFLDKKNAKIVAETLNAQIIGGKKGGWYHDDVWNIKYLKGFKWHHLTEQIANENAERAARLRAEIAQTIRENKLFLQNLEKAKMLDGIKAKRKKKQDGEDSFATPVNDEVVSVDRSGKDFRRQFRQNEVKLKTAKDKTRVEQPEEVKRVLSKIF</sequence>
<feature type="compositionally biased region" description="Acidic residues" evidence="7">
    <location>
        <begin position="10"/>
        <end position="20"/>
    </location>
</feature>
<dbReference type="GO" id="GO:0000472">
    <property type="term" value="P:endonucleolytic cleavage to generate mature 5'-end of SSU-rRNA from (SSU-rRNA, 5.8S rRNA, LSU-rRNA)"/>
    <property type="evidence" value="ECO:0007669"/>
    <property type="project" value="TreeGrafter"/>
</dbReference>
<evidence type="ECO:0000313" key="8">
    <source>
        <dbReference type="EMBL" id="OCL14136.1"/>
    </source>
</evidence>
<dbReference type="Gene3D" id="3.30.70.330">
    <property type="match status" value="1"/>
</dbReference>
<evidence type="ECO:0000256" key="4">
    <source>
        <dbReference type="ARBA" id="ARBA00023242"/>
    </source>
</evidence>
<proteinExistence type="inferred from homology"/>
<feature type="compositionally biased region" description="Low complexity" evidence="7">
    <location>
        <begin position="88"/>
        <end position="97"/>
    </location>
</feature>
<dbReference type="InterPro" id="IPR039119">
    <property type="entry name" value="ABT1/Esf2"/>
</dbReference>
<dbReference type="PANTHER" id="PTHR12311:SF7">
    <property type="entry name" value="ACTIVATOR OF BASAL TRANSCRIPTION 1"/>
    <property type="match status" value="1"/>
</dbReference>
<organism evidence="8 9">
    <name type="scientific">Glonium stellatum</name>
    <dbReference type="NCBI Taxonomy" id="574774"/>
    <lineage>
        <taxon>Eukaryota</taxon>
        <taxon>Fungi</taxon>
        <taxon>Dikarya</taxon>
        <taxon>Ascomycota</taxon>
        <taxon>Pezizomycotina</taxon>
        <taxon>Dothideomycetes</taxon>
        <taxon>Pleosporomycetidae</taxon>
        <taxon>Gloniales</taxon>
        <taxon>Gloniaceae</taxon>
        <taxon>Glonium</taxon>
    </lineage>
</organism>
<dbReference type="CDD" id="cd12263">
    <property type="entry name" value="RRM_ABT1_like"/>
    <property type="match status" value="1"/>
</dbReference>
<dbReference type="Proteomes" id="UP000250140">
    <property type="component" value="Unassembled WGS sequence"/>
</dbReference>
<dbReference type="GO" id="GO:0000480">
    <property type="term" value="P:endonucleolytic cleavage in 5'-ETS of tricistronic rRNA transcript (SSU-rRNA, 5.8S rRNA, LSU-rRNA)"/>
    <property type="evidence" value="ECO:0007669"/>
    <property type="project" value="TreeGrafter"/>
</dbReference>
<reference evidence="8 9" key="1">
    <citation type="journal article" date="2016" name="Nat. Commun.">
        <title>Ectomycorrhizal ecology is imprinted in the genome of the dominant symbiotic fungus Cenococcum geophilum.</title>
        <authorList>
            <consortium name="DOE Joint Genome Institute"/>
            <person name="Peter M."/>
            <person name="Kohler A."/>
            <person name="Ohm R.A."/>
            <person name="Kuo A."/>
            <person name="Krutzmann J."/>
            <person name="Morin E."/>
            <person name="Arend M."/>
            <person name="Barry K.W."/>
            <person name="Binder M."/>
            <person name="Choi C."/>
            <person name="Clum A."/>
            <person name="Copeland A."/>
            <person name="Grisel N."/>
            <person name="Haridas S."/>
            <person name="Kipfer T."/>
            <person name="LaButti K."/>
            <person name="Lindquist E."/>
            <person name="Lipzen A."/>
            <person name="Maire R."/>
            <person name="Meier B."/>
            <person name="Mihaltcheva S."/>
            <person name="Molinier V."/>
            <person name="Murat C."/>
            <person name="Poggeler S."/>
            <person name="Quandt C.A."/>
            <person name="Sperisen C."/>
            <person name="Tritt A."/>
            <person name="Tisserant E."/>
            <person name="Crous P.W."/>
            <person name="Henrissat B."/>
            <person name="Nehls U."/>
            <person name="Egli S."/>
            <person name="Spatafora J.W."/>
            <person name="Grigoriev I.V."/>
            <person name="Martin F.M."/>
        </authorList>
    </citation>
    <scope>NUCLEOTIDE SEQUENCE [LARGE SCALE GENOMIC DNA]</scope>
    <source>
        <strain evidence="8 9">CBS 207.34</strain>
    </source>
</reference>
<evidence type="ECO:0000313" key="9">
    <source>
        <dbReference type="Proteomes" id="UP000250140"/>
    </source>
</evidence>
<dbReference type="AlphaFoldDB" id="A0A8E2FBW1"/>
<accession>A0A8E2FBW1</accession>
<evidence type="ECO:0000256" key="1">
    <source>
        <dbReference type="ARBA" id="ARBA00004604"/>
    </source>
</evidence>
<dbReference type="SUPFAM" id="SSF54928">
    <property type="entry name" value="RNA-binding domain, RBD"/>
    <property type="match status" value="1"/>
</dbReference>
<evidence type="ECO:0000256" key="2">
    <source>
        <dbReference type="ARBA" id="ARBA00005819"/>
    </source>
</evidence>
<name>A0A8E2FBW1_9PEZI</name>
<keyword evidence="3" id="KW-0694">RNA-binding</keyword>
<keyword evidence="4" id="KW-0539">Nucleus</keyword>
<evidence type="ECO:0000256" key="3">
    <source>
        <dbReference type="ARBA" id="ARBA00022884"/>
    </source>
</evidence>
<keyword evidence="9" id="KW-1185">Reference proteome</keyword>
<dbReference type="GO" id="GO:0034462">
    <property type="term" value="P:small-subunit processome assembly"/>
    <property type="evidence" value="ECO:0007669"/>
    <property type="project" value="TreeGrafter"/>
</dbReference>
<feature type="region of interest" description="Disordered" evidence="7">
    <location>
        <begin position="1"/>
        <end position="107"/>
    </location>
</feature>
<dbReference type="InterPro" id="IPR012677">
    <property type="entry name" value="Nucleotide-bd_a/b_plait_sf"/>
</dbReference>
<feature type="compositionally biased region" description="Acidic residues" evidence="7">
    <location>
        <begin position="46"/>
        <end position="59"/>
    </location>
</feature>
<dbReference type="EMBL" id="KV748612">
    <property type="protein sequence ID" value="OCL14136.1"/>
    <property type="molecule type" value="Genomic_DNA"/>
</dbReference>
<dbReference type="PANTHER" id="PTHR12311">
    <property type="entry name" value="ACTIVATOR OF BASAL TRANSCRIPTION 1"/>
    <property type="match status" value="1"/>
</dbReference>
<comment type="subcellular location">
    <subcellularLocation>
        <location evidence="1">Nucleus</location>
        <location evidence="1">Nucleolus</location>
    </subcellularLocation>
</comment>
<dbReference type="OrthoDB" id="287393at2759"/>
<dbReference type="GO" id="GO:0003723">
    <property type="term" value="F:RNA binding"/>
    <property type="evidence" value="ECO:0007669"/>
    <property type="project" value="UniProtKB-KW"/>
</dbReference>
<dbReference type="InterPro" id="IPR034353">
    <property type="entry name" value="ABT1/ESF2_RRM"/>
</dbReference>
<gene>
    <name evidence="8" type="ORF">AOQ84DRAFT_309436</name>
</gene>
<evidence type="ECO:0000256" key="6">
    <source>
        <dbReference type="ARBA" id="ARBA00032634"/>
    </source>
</evidence>